<keyword evidence="3" id="KW-1185">Reference proteome</keyword>
<keyword evidence="1" id="KW-0732">Signal</keyword>
<dbReference type="EMBL" id="CAUJNA010000446">
    <property type="protein sequence ID" value="CAJ1377167.1"/>
    <property type="molecule type" value="Genomic_DNA"/>
</dbReference>
<comment type="caution">
    <text evidence="2">The sequence shown here is derived from an EMBL/GenBank/DDBJ whole genome shotgun (WGS) entry which is preliminary data.</text>
</comment>
<name>A0AA36HYX3_9DINO</name>
<gene>
    <name evidence="2" type="ORF">EVOR1521_LOCUS6050</name>
</gene>
<evidence type="ECO:0000313" key="3">
    <source>
        <dbReference type="Proteomes" id="UP001178507"/>
    </source>
</evidence>
<organism evidence="2 3">
    <name type="scientific">Effrenium voratum</name>
    <dbReference type="NCBI Taxonomy" id="2562239"/>
    <lineage>
        <taxon>Eukaryota</taxon>
        <taxon>Sar</taxon>
        <taxon>Alveolata</taxon>
        <taxon>Dinophyceae</taxon>
        <taxon>Suessiales</taxon>
        <taxon>Symbiodiniaceae</taxon>
        <taxon>Effrenium</taxon>
    </lineage>
</organism>
<proteinExistence type="predicted"/>
<sequence length="329" mass="35569">MRGRGLSAAFFLCVLGPSVLSLALPLRTFARRPAPSELLGAALLQSVEKSGSYALLRVAFQKTELRELRTLDSSERKSHVRALAEELVAGQAALVGGREVEVPEFVVCGSALERLLTEVLKSGQLVGAWKLVAEEGAGKSVAAALAATNRENTDPGVAVVLHGPLDENLRSLFKVPNTAWALQIAPELFKELRERGCHLQLVLDTDDSNGTLAPELGRAAEDFDHGVLVLARSSGEAEDGTSLVPRRWWDLRPRSKAYRWTREEASTYLRFAQLRSLVATGSGDGGDAAAAAVAALPRRELRRKLRSARKRDWVGGWTPLELAHIDAGA</sequence>
<feature type="signal peptide" evidence="1">
    <location>
        <begin position="1"/>
        <end position="21"/>
    </location>
</feature>
<evidence type="ECO:0000256" key="1">
    <source>
        <dbReference type="SAM" id="SignalP"/>
    </source>
</evidence>
<feature type="chain" id="PRO_5041351803" evidence="1">
    <location>
        <begin position="22"/>
        <end position="329"/>
    </location>
</feature>
<evidence type="ECO:0000313" key="2">
    <source>
        <dbReference type="EMBL" id="CAJ1377167.1"/>
    </source>
</evidence>
<protein>
    <submittedName>
        <fullName evidence="2">Uncharacterized protein</fullName>
    </submittedName>
</protein>
<dbReference type="AlphaFoldDB" id="A0AA36HYX3"/>
<reference evidence="2" key="1">
    <citation type="submission" date="2023-08" db="EMBL/GenBank/DDBJ databases">
        <authorList>
            <person name="Chen Y."/>
            <person name="Shah S."/>
            <person name="Dougan E. K."/>
            <person name="Thang M."/>
            <person name="Chan C."/>
        </authorList>
    </citation>
    <scope>NUCLEOTIDE SEQUENCE</scope>
</reference>
<accession>A0AA36HYX3</accession>
<dbReference type="Proteomes" id="UP001178507">
    <property type="component" value="Unassembled WGS sequence"/>
</dbReference>